<dbReference type="GO" id="GO:0009712">
    <property type="term" value="P:catechol-containing compound metabolic process"/>
    <property type="evidence" value="ECO:0007669"/>
    <property type="project" value="InterPro"/>
</dbReference>
<proteinExistence type="inferred from homology"/>
<evidence type="ECO:0000256" key="5">
    <source>
        <dbReference type="ARBA" id="ARBA00023002"/>
    </source>
</evidence>
<keyword evidence="4 9" id="KW-0223">Dioxygenase</keyword>
<evidence type="ECO:0000256" key="6">
    <source>
        <dbReference type="ARBA" id="ARBA00023004"/>
    </source>
</evidence>
<dbReference type="InterPro" id="IPR007535">
    <property type="entry name" value="Catechol_dOase_N"/>
</dbReference>
<dbReference type="InterPro" id="IPR000627">
    <property type="entry name" value="Intradiol_dOase_C"/>
</dbReference>
<keyword evidence="10" id="KW-1185">Reference proteome</keyword>
<evidence type="ECO:0000256" key="4">
    <source>
        <dbReference type="ARBA" id="ARBA00022964"/>
    </source>
</evidence>
<dbReference type="PANTHER" id="PTHR33711:SF7">
    <property type="entry name" value="INTRADIOL RING-CLEAVAGE DIOXYGENASES DOMAIN-CONTAINING PROTEIN-RELATED"/>
    <property type="match status" value="1"/>
</dbReference>
<evidence type="ECO:0000259" key="8">
    <source>
        <dbReference type="Pfam" id="PF04444"/>
    </source>
</evidence>
<dbReference type="Gene3D" id="2.60.130.10">
    <property type="entry name" value="Aromatic compound dioxygenase"/>
    <property type="match status" value="1"/>
</dbReference>
<comment type="caution">
    <text evidence="9">The sequence shown here is derived from an EMBL/GenBank/DDBJ whole genome shotgun (WGS) entry which is preliminary data.</text>
</comment>
<dbReference type="Pfam" id="PF04444">
    <property type="entry name" value="Dioxygenase_N"/>
    <property type="match status" value="1"/>
</dbReference>
<feature type="domain" description="Intradiol ring-cleavage dioxygenases" evidence="7">
    <location>
        <begin position="137"/>
        <end position="320"/>
    </location>
</feature>
<dbReference type="InterPro" id="IPR050770">
    <property type="entry name" value="Intradiol_RC_Dioxygenase"/>
</dbReference>
<dbReference type="Pfam" id="PF00775">
    <property type="entry name" value="Dioxygenase_C"/>
    <property type="match status" value="1"/>
</dbReference>
<evidence type="ECO:0000256" key="1">
    <source>
        <dbReference type="ARBA" id="ARBA00001965"/>
    </source>
</evidence>
<keyword evidence="3" id="KW-0479">Metal-binding</keyword>
<dbReference type="Proteomes" id="UP001142393">
    <property type="component" value="Unassembled WGS sequence"/>
</dbReference>
<accession>A0A9W8P7S8</accession>
<keyword evidence="6" id="KW-0408">Iron</keyword>
<comment type="similarity">
    <text evidence="2">Belongs to the intradiol ring-cleavage dioxygenase family.</text>
</comment>
<dbReference type="GO" id="GO:0008199">
    <property type="term" value="F:ferric iron binding"/>
    <property type="evidence" value="ECO:0007669"/>
    <property type="project" value="InterPro"/>
</dbReference>
<organism evidence="9 10">
    <name type="scientific">Lentinula detonsa</name>
    <dbReference type="NCBI Taxonomy" id="2804962"/>
    <lineage>
        <taxon>Eukaryota</taxon>
        <taxon>Fungi</taxon>
        <taxon>Dikarya</taxon>
        <taxon>Basidiomycota</taxon>
        <taxon>Agaricomycotina</taxon>
        <taxon>Agaricomycetes</taxon>
        <taxon>Agaricomycetidae</taxon>
        <taxon>Agaricales</taxon>
        <taxon>Marasmiineae</taxon>
        <taxon>Omphalotaceae</taxon>
        <taxon>Lentinula</taxon>
    </lineage>
</organism>
<dbReference type="InterPro" id="IPR015889">
    <property type="entry name" value="Intradiol_dOase_core"/>
</dbReference>
<evidence type="ECO:0000259" key="7">
    <source>
        <dbReference type="Pfam" id="PF00775"/>
    </source>
</evidence>
<protein>
    <submittedName>
        <fullName evidence="9">Intradiol ring-cleavage dioxygenase</fullName>
    </submittedName>
</protein>
<sequence length="340" mass="37708">MASKITAPADYKTEMMLEANRRAHEHGIDLSKLPQLLDMNADTITDNVHAINANCTNDRMKFVFKHLVQHLHDFVRETSITTEEWMSALEFLKDTGKMCSDIRHEYILLSDVLGVSSLVDSLNHAKPPGATEACVLGPFFTEDAHEFQEGDSIASEGKGEYLYVHGKVTDTKGKPIPGAIIDTWETDGHGLYDTQYADRTEPDCRGRLFSAGDGSYAFRAVVPVSYPIPSDGPVGKMVSALGRHVFRPAHLHMQIDAQGYEKLTTAFYPRGDPYLYSDAVFGVHSSLIVDLESVTDKELSLKRGFKDGKPHMELHRDIVLATPEEGLAARKTSMPAVKQE</sequence>
<evidence type="ECO:0000313" key="10">
    <source>
        <dbReference type="Proteomes" id="UP001142393"/>
    </source>
</evidence>
<evidence type="ECO:0000256" key="3">
    <source>
        <dbReference type="ARBA" id="ARBA00022723"/>
    </source>
</evidence>
<name>A0A9W8P7S8_9AGAR</name>
<keyword evidence="5" id="KW-0560">Oxidoreductase</keyword>
<dbReference type="SUPFAM" id="SSF49482">
    <property type="entry name" value="Aromatic compound dioxygenase"/>
    <property type="match status" value="1"/>
</dbReference>
<dbReference type="PANTHER" id="PTHR33711">
    <property type="entry name" value="DIOXYGENASE, PUTATIVE (AFU_ORTHOLOGUE AFUA_2G02910)-RELATED"/>
    <property type="match status" value="1"/>
</dbReference>
<dbReference type="GO" id="GO:0018576">
    <property type="term" value="F:catechol 1,2-dioxygenase activity"/>
    <property type="evidence" value="ECO:0007669"/>
    <property type="project" value="InterPro"/>
</dbReference>
<evidence type="ECO:0000256" key="2">
    <source>
        <dbReference type="ARBA" id="ARBA00007825"/>
    </source>
</evidence>
<reference evidence="9 10" key="1">
    <citation type="journal article" date="2023" name="Proc. Natl. Acad. Sci. U.S.A.">
        <title>A global phylogenomic analysis of the shiitake genus Lentinula.</title>
        <authorList>
            <person name="Sierra-Patev S."/>
            <person name="Min B."/>
            <person name="Naranjo-Ortiz M."/>
            <person name="Looney B."/>
            <person name="Konkel Z."/>
            <person name="Slot J.C."/>
            <person name="Sakamoto Y."/>
            <person name="Steenwyk J.L."/>
            <person name="Rokas A."/>
            <person name="Carro J."/>
            <person name="Camarero S."/>
            <person name="Ferreira P."/>
            <person name="Molpeceres G."/>
            <person name="Ruiz-Duenas F.J."/>
            <person name="Serrano A."/>
            <person name="Henrissat B."/>
            <person name="Drula E."/>
            <person name="Hughes K.W."/>
            <person name="Mata J.L."/>
            <person name="Ishikawa N.K."/>
            <person name="Vargas-Isla R."/>
            <person name="Ushijima S."/>
            <person name="Smith C.A."/>
            <person name="Donoghue J."/>
            <person name="Ahrendt S."/>
            <person name="Andreopoulos W."/>
            <person name="He G."/>
            <person name="LaButti K."/>
            <person name="Lipzen A."/>
            <person name="Ng V."/>
            <person name="Riley R."/>
            <person name="Sandor L."/>
            <person name="Barry K."/>
            <person name="Martinez A.T."/>
            <person name="Xiao Y."/>
            <person name="Gibbons J.G."/>
            <person name="Terashima K."/>
            <person name="Grigoriev I.V."/>
            <person name="Hibbett D."/>
        </authorList>
    </citation>
    <scope>NUCLEOTIDE SEQUENCE [LARGE SCALE GENOMIC DNA]</scope>
    <source>
        <strain evidence="9 10">TFB7810</strain>
    </source>
</reference>
<dbReference type="EMBL" id="JANVFU010000002">
    <property type="protein sequence ID" value="KAJ3748687.1"/>
    <property type="molecule type" value="Genomic_DNA"/>
</dbReference>
<dbReference type="AlphaFoldDB" id="A0A9W8P7S8"/>
<feature type="domain" description="Catechol dioxygenase N-terminal" evidence="8">
    <location>
        <begin position="57"/>
        <end position="131"/>
    </location>
</feature>
<comment type="cofactor">
    <cofactor evidence="1">
        <name>Fe(3+)</name>
        <dbReference type="ChEBI" id="CHEBI:29034"/>
    </cofactor>
</comment>
<evidence type="ECO:0000313" key="9">
    <source>
        <dbReference type="EMBL" id="KAJ3748687.1"/>
    </source>
</evidence>
<gene>
    <name evidence="9" type="ORF">DFH05DRAFT_1473679</name>
</gene>